<dbReference type="NCBIfam" id="TIGR00196">
    <property type="entry name" value="yjeF_cterm"/>
    <property type="match status" value="1"/>
</dbReference>
<evidence type="ECO:0000259" key="7">
    <source>
        <dbReference type="PROSITE" id="PS51383"/>
    </source>
</evidence>
<gene>
    <name evidence="6" type="primary">nnrD</name>
    <name evidence="8" type="ORF">H8S23_07525</name>
</gene>
<dbReference type="AlphaFoldDB" id="A0A923IEU7"/>
<proteinExistence type="inferred from homology"/>
<evidence type="ECO:0000256" key="6">
    <source>
        <dbReference type="HAMAP-Rule" id="MF_01965"/>
    </source>
</evidence>
<evidence type="ECO:0000256" key="5">
    <source>
        <dbReference type="ARBA" id="ARBA00023239"/>
    </source>
</evidence>
<evidence type="ECO:0000256" key="3">
    <source>
        <dbReference type="ARBA" id="ARBA00022857"/>
    </source>
</evidence>
<dbReference type="PROSITE" id="PS01050">
    <property type="entry name" value="YJEF_C_2"/>
    <property type="match status" value="1"/>
</dbReference>
<keyword evidence="9" id="KW-1185">Reference proteome</keyword>
<comment type="subunit">
    <text evidence="6">Homotetramer.</text>
</comment>
<dbReference type="GO" id="GO:0046496">
    <property type="term" value="P:nicotinamide nucleotide metabolic process"/>
    <property type="evidence" value="ECO:0007669"/>
    <property type="project" value="UniProtKB-UniRule"/>
</dbReference>
<evidence type="ECO:0000256" key="1">
    <source>
        <dbReference type="ARBA" id="ARBA00022741"/>
    </source>
</evidence>
<feature type="binding site" evidence="6">
    <location>
        <position position="229"/>
    </location>
    <ligand>
        <name>(6S)-NADPHX</name>
        <dbReference type="ChEBI" id="CHEBI:64076"/>
    </ligand>
</feature>
<dbReference type="PANTHER" id="PTHR12592">
    <property type="entry name" value="ATP-DEPENDENT (S)-NAD(P)H-HYDRATE DEHYDRATASE FAMILY MEMBER"/>
    <property type="match status" value="1"/>
</dbReference>
<dbReference type="Pfam" id="PF01256">
    <property type="entry name" value="Carb_kinase"/>
    <property type="match status" value="1"/>
</dbReference>
<comment type="function">
    <text evidence="6">Catalyzes the dehydration of the S-form of NAD(P)HX at the expense of ADP, which is converted to AMP. Together with NAD(P)HX epimerase, which catalyzes the epimerization of the S- and R-forms, the enzyme allows the repair of both epimers of NAD(P)HX, a damaged form of NAD(P)H that is a result of enzymatic or heat-dependent hydration.</text>
</comment>
<dbReference type="PANTHER" id="PTHR12592:SF0">
    <property type="entry name" value="ATP-DEPENDENT (S)-NAD(P)H-HYDRATE DEHYDRATASE"/>
    <property type="match status" value="1"/>
</dbReference>
<dbReference type="EMBL" id="JACONZ010000002">
    <property type="protein sequence ID" value="MBC5581357.1"/>
    <property type="molecule type" value="Genomic_DNA"/>
</dbReference>
<comment type="caution">
    <text evidence="8">The sequence shown here is derived from an EMBL/GenBank/DDBJ whole genome shotgun (WGS) entry which is preliminary data.</text>
</comment>
<dbReference type="InterPro" id="IPR000631">
    <property type="entry name" value="CARKD"/>
</dbReference>
<keyword evidence="4 6" id="KW-0520">NAD</keyword>
<comment type="catalytic activity">
    <reaction evidence="6">
        <text>(6S)-NADHX + ADP = AMP + phosphate + NADH + H(+)</text>
        <dbReference type="Rhea" id="RHEA:32223"/>
        <dbReference type="ChEBI" id="CHEBI:15378"/>
        <dbReference type="ChEBI" id="CHEBI:43474"/>
        <dbReference type="ChEBI" id="CHEBI:57945"/>
        <dbReference type="ChEBI" id="CHEBI:64074"/>
        <dbReference type="ChEBI" id="CHEBI:456215"/>
        <dbReference type="ChEBI" id="CHEBI:456216"/>
        <dbReference type="EC" id="4.2.1.136"/>
    </reaction>
</comment>
<dbReference type="SUPFAM" id="SSF53613">
    <property type="entry name" value="Ribokinase-like"/>
    <property type="match status" value="1"/>
</dbReference>
<keyword evidence="5 6" id="KW-0456">Lyase</keyword>
<reference evidence="8" key="1">
    <citation type="submission" date="2020-08" db="EMBL/GenBank/DDBJ databases">
        <title>Genome public.</title>
        <authorList>
            <person name="Liu C."/>
            <person name="Sun Q."/>
        </authorList>
    </citation>
    <scope>NUCLEOTIDE SEQUENCE</scope>
    <source>
        <strain evidence="8">BX8</strain>
    </source>
</reference>
<dbReference type="GO" id="GO:0005524">
    <property type="term" value="F:ATP binding"/>
    <property type="evidence" value="ECO:0007669"/>
    <property type="project" value="UniProtKB-KW"/>
</dbReference>
<dbReference type="Gene3D" id="3.40.1190.20">
    <property type="match status" value="1"/>
</dbReference>
<comment type="cofactor">
    <cofactor evidence="6">
        <name>Mg(2+)</name>
        <dbReference type="ChEBI" id="CHEBI:18420"/>
    </cofactor>
</comment>
<dbReference type="PROSITE" id="PS51383">
    <property type="entry name" value="YJEF_C_3"/>
    <property type="match status" value="1"/>
</dbReference>
<sequence>MIEITASLVFSLLPPRTPDAHKGMYGKLLLTAGSSRYRGAAQLAAAGALRIGTGLVTLASTERVIAAAAPALPECIYLPLGESVTGTIAASSLPALLAAAEGSTALAVGCGLAQSPDTAALVLGLAKHAGCPLLVDADGLNLLAGQLDLLKGRAFPTVLTPHPGEMARLCGCTAAEVQAAREDSACSLARRTGCVVVLKGRGTLVAAPDGRCFYNTCGGPGLARGGSGDVLTGLIGGLLAQGLAPLDAAVCGVWLHGTAADACAARRGVISMLPHELLDDLCTLLAARGL</sequence>
<dbReference type="HAMAP" id="MF_01965">
    <property type="entry name" value="NADHX_dehydratase"/>
    <property type="match status" value="1"/>
</dbReference>
<dbReference type="GO" id="GO:0052855">
    <property type="term" value="F:ADP-dependent NAD(P)H-hydrate dehydratase activity"/>
    <property type="evidence" value="ECO:0007669"/>
    <property type="project" value="UniProtKB-UniRule"/>
</dbReference>
<comment type="similarity">
    <text evidence="6">Belongs to the NnrD/CARKD family.</text>
</comment>
<comment type="catalytic activity">
    <reaction evidence="6">
        <text>(6S)-NADPHX + ADP = AMP + phosphate + NADPH + H(+)</text>
        <dbReference type="Rhea" id="RHEA:32235"/>
        <dbReference type="ChEBI" id="CHEBI:15378"/>
        <dbReference type="ChEBI" id="CHEBI:43474"/>
        <dbReference type="ChEBI" id="CHEBI:57783"/>
        <dbReference type="ChEBI" id="CHEBI:64076"/>
        <dbReference type="ChEBI" id="CHEBI:456215"/>
        <dbReference type="ChEBI" id="CHEBI:456216"/>
        <dbReference type="EC" id="4.2.1.136"/>
    </reaction>
</comment>
<keyword evidence="1 6" id="KW-0547">Nucleotide-binding</keyword>
<evidence type="ECO:0000313" key="9">
    <source>
        <dbReference type="Proteomes" id="UP000659630"/>
    </source>
</evidence>
<evidence type="ECO:0000256" key="2">
    <source>
        <dbReference type="ARBA" id="ARBA00022840"/>
    </source>
</evidence>
<feature type="binding site" evidence="6">
    <location>
        <begin position="199"/>
        <end position="203"/>
    </location>
    <ligand>
        <name>AMP</name>
        <dbReference type="ChEBI" id="CHEBI:456215"/>
    </ligand>
</feature>
<protein>
    <recommendedName>
        <fullName evidence="6">ADP-dependent (S)-NAD(P)H-hydrate dehydratase</fullName>
        <ecNumber evidence="6">4.2.1.136</ecNumber>
    </recommendedName>
    <alternativeName>
        <fullName evidence="6">ADP-dependent NAD(P)HX dehydratase</fullName>
    </alternativeName>
</protein>
<keyword evidence="2 6" id="KW-0067">ATP-binding</keyword>
<feature type="binding site" evidence="6">
    <location>
        <position position="111"/>
    </location>
    <ligand>
        <name>(6S)-NADPHX</name>
        <dbReference type="ChEBI" id="CHEBI:64076"/>
    </ligand>
</feature>
<dbReference type="GO" id="GO:0052856">
    <property type="term" value="F:NAD(P)HX epimerase activity"/>
    <property type="evidence" value="ECO:0007669"/>
    <property type="project" value="TreeGrafter"/>
</dbReference>
<dbReference type="InterPro" id="IPR029056">
    <property type="entry name" value="Ribokinase-like"/>
</dbReference>
<organism evidence="8 9">
    <name type="scientific">Anaerofilum hominis</name>
    <dbReference type="NCBI Taxonomy" id="2763016"/>
    <lineage>
        <taxon>Bacteria</taxon>
        <taxon>Bacillati</taxon>
        <taxon>Bacillota</taxon>
        <taxon>Clostridia</taxon>
        <taxon>Eubacteriales</taxon>
        <taxon>Oscillospiraceae</taxon>
        <taxon>Anaerofilum</taxon>
    </lineage>
</organism>
<dbReference type="RefSeq" id="WP_186887714.1">
    <property type="nucleotide sequence ID" value="NZ_JACONZ010000002.1"/>
</dbReference>
<feature type="binding site" evidence="6">
    <location>
        <position position="228"/>
    </location>
    <ligand>
        <name>AMP</name>
        <dbReference type="ChEBI" id="CHEBI:456215"/>
    </ligand>
</feature>
<dbReference type="CDD" id="cd01171">
    <property type="entry name" value="YXKO-related"/>
    <property type="match status" value="1"/>
</dbReference>
<dbReference type="Proteomes" id="UP000659630">
    <property type="component" value="Unassembled WGS sequence"/>
</dbReference>
<feature type="binding site" evidence="6">
    <location>
        <position position="162"/>
    </location>
    <ligand>
        <name>(6S)-NADPHX</name>
        <dbReference type="ChEBI" id="CHEBI:64076"/>
    </ligand>
</feature>
<evidence type="ECO:0000313" key="8">
    <source>
        <dbReference type="EMBL" id="MBC5581357.1"/>
    </source>
</evidence>
<feature type="domain" description="YjeF C-terminal" evidence="7">
    <location>
        <begin position="5"/>
        <end position="288"/>
    </location>
</feature>
<accession>A0A923IEU7</accession>
<evidence type="ECO:0000256" key="4">
    <source>
        <dbReference type="ARBA" id="ARBA00023027"/>
    </source>
</evidence>
<dbReference type="InterPro" id="IPR017953">
    <property type="entry name" value="Carbohydrate_kinase_pred_CS"/>
</dbReference>
<name>A0A923IEU7_9FIRM</name>
<dbReference type="EC" id="4.2.1.136" evidence="6"/>
<dbReference type="GO" id="GO:0110051">
    <property type="term" value="P:metabolite repair"/>
    <property type="evidence" value="ECO:0007669"/>
    <property type="project" value="TreeGrafter"/>
</dbReference>
<keyword evidence="3 6" id="KW-0521">NADP</keyword>
<feature type="binding site" evidence="6">
    <location>
        <position position="40"/>
    </location>
    <ligand>
        <name>(6S)-NADPHX</name>
        <dbReference type="ChEBI" id="CHEBI:64076"/>
    </ligand>
</feature>